<dbReference type="GeneID" id="25279967"/>
<protein>
    <submittedName>
        <fullName evidence="2">Uncharacterized protein</fullName>
    </submittedName>
</protein>
<gene>
    <name evidence="2" type="ORF">A1O9_05040</name>
</gene>
<dbReference type="EMBL" id="AMGV01000003">
    <property type="protein sequence ID" value="KEF60190.1"/>
    <property type="molecule type" value="Genomic_DNA"/>
</dbReference>
<feature type="repeat" description="ANK" evidence="1">
    <location>
        <begin position="58"/>
        <end position="90"/>
    </location>
</feature>
<dbReference type="RefSeq" id="XP_013262780.1">
    <property type="nucleotide sequence ID" value="XM_013407326.1"/>
</dbReference>
<dbReference type="SUPFAM" id="SSF48403">
    <property type="entry name" value="Ankyrin repeat"/>
    <property type="match status" value="1"/>
</dbReference>
<keyword evidence="1" id="KW-0040">ANK repeat</keyword>
<reference evidence="2 3" key="1">
    <citation type="submission" date="2013-03" db="EMBL/GenBank/DDBJ databases">
        <title>The Genome Sequence of Exophiala aquamarina CBS 119918.</title>
        <authorList>
            <consortium name="The Broad Institute Genomics Platform"/>
            <person name="Cuomo C."/>
            <person name="de Hoog S."/>
            <person name="Gorbushina A."/>
            <person name="Walker B."/>
            <person name="Young S.K."/>
            <person name="Zeng Q."/>
            <person name="Gargeya S."/>
            <person name="Fitzgerald M."/>
            <person name="Haas B."/>
            <person name="Abouelleil A."/>
            <person name="Allen A.W."/>
            <person name="Alvarado L."/>
            <person name="Arachchi H.M."/>
            <person name="Berlin A.M."/>
            <person name="Chapman S.B."/>
            <person name="Gainer-Dewar J."/>
            <person name="Goldberg J."/>
            <person name="Griggs A."/>
            <person name="Gujja S."/>
            <person name="Hansen M."/>
            <person name="Howarth C."/>
            <person name="Imamovic A."/>
            <person name="Ireland A."/>
            <person name="Larimer J."/>
            <person name="McCowan C."/>
            <person name="Murphy C."/>
            <person name="Pearson M."/>
            <person name="Poon T.W."/>
            <person name="Priest M."/>
            <person name="Roberts A."/>
            <person name="Saif S."/>
            <person name="Shea T."/>
            <person name="Sisk P."/>
            <person name="Sykes S."/>
            <person name="Wortman J."/>
            <person name="Nusbaum C."/>
            <person name="Birren B."/>
        </authorList>
    </citation>
    <scope>NUCLEOTIDE SEQUENCE [LARGE SCALE GENOMIC DNA]</scope>
    <source>
        <strain evidence="2 3">CBS 119918</strain>
    </source>
</reference>
<sequence>MSDIPESPRDIPIYSTIRAFNVVPQNSEIIQCVTVNDLKGVRRLIEQKKASPRDVDPEGTSLLSYAIYSGCTEIFRLLLEGGASTDQRRVHEIPPVDVITM</sequence>
<dbReference type="OrthoDB" id="4158831at2759"/>
<dbReference type="STRING" id="1182545.A0A072PX67"/>
<dbReference type="InterPro" id="IPR002110">
    <property type="entry name" value="Ankyrin_rpt"/>
</dbReference>
<accession>A0A072PX67</accession>
<dbReference type="HOGENOM" id="CLU_2291704_0_0_1"/>
<dbReference type="PROSITE" id="PS50088">
    <property type="entry name" value="ANK_REPEAT"/>
    <property type="match status" value="1"/>
</dbReference>
<evidence type="ECO:0000313" key="2">
    <source>
        <dbReference type="EMBL" id="KEF60190.1"/>
    </source>
</evidence>
<dbReference type="PROSITE" id="PS50297">
    <property type="entry name" value="ANK_REP_REGION"/>
    <property type="match status" value="1"/>
</dbReference>
<comment type="caution">
    <text evidence="2">The sequence shown here is derived from an EMBL/GenBank/DDBJ whole genome shotgun (WGS) entry which is preliminary data.</text>
</comment>
<evidence type="ECO:0000313" key="3">
    <source>
        <dbReference type="Proteomes" id="UP000027920"/>
    </source>
</evidence>
<dbReference type="Gene3D" id="1.25.40.20">
    <property type="entry name" value="Ankyrin repeat-containing domain"/>
    <property type="match status" value="1"/>
</dbReference>
<dbReference type="AlphaFoldDB" id="A0A072PX67"/>
<dbReference type="Proteomes" id="UP000027920">
    <property type="component" value="Unassembled WGS sequence"/>
</dbReference>
<organism evidence="2 3">
    <name type="scientific">Exophiala aquamarina CBS 119918</name>
    <dbReference type="NCBI Taxonomy" id="1182545"/>
    <lineage>
        <taxon>Eukaryota</taxon>
        <taxon>Fungi</taxon>
        <taxon>Dikarya</taxon>
        <taxon>Ascomycota</taxon>
        <taxon>Pezizomycotina</taxon>
        <taxon>Eurotiomycetes</taxon>
        <taxon>Chaetothyriomycetidae</taxon>
        <taxon>Chaetothyriales</taxon>
        <taxon>Herpotrichiellaceae</taxon>
        <taxon>Exophiala</taxon>
    </lineage>
</organism>
<proteinExistence type="predicted"/>
<dbReference type="VEuPathDB" id="FungiDB:A1O9_05040"/>
<dbReference type="InterPro" id="IPR036770">
    <property type="entry name" value="Ankyrin_rpt-contain_sf"/>
</dbReference>
<name>A0A072PX67_9EURO</name>
<evidence type="ECO:0000256" key="1">
    <source>
        <dbReference type="PROSITE-ProRule" id="PRU00023"/>
    </source>
</evidence>
<keyword evidence="3" id="KW-1185">Reference proteome</keyword>